<evidence type="ECO:0000256" key="2">
    <source>
        <dbReference type="ARBA" id="ARBA00022692"/>
    </source>
</evidence>
<evidence type="ECO:0000259" key="9">
    <source>
        <dbReference type="PROSITE" id="PS50076"/>
    </source>
</evidence>
<dbReference type="CDD" id="cd06257">
    <property type="entry name" value="DnaJ"/>
    <property type="match status" value="1"/>
</dbReference>
<gene>
    <name evidence="10" type="ORF">AZF00_11940</name>
</gene>
<feature type="transmembrane region" description="Helical" evidence="8">
    <location>
        <begin position="34"/>
        <end position="51"/>
    </location>
</feature>
<dbReference type="Gene3D" id="1.10.287.110">
    <property type="entry name" value="DnaJ domain"/>
    <property type="match status" value="1"/>
</dbReference>
<dbReference type="KEGG" id="zal:AZF00_11940"/>
<comment type="similarity">
    <text evidence="6">Belongs to the TIM14 family.</text>
</comment>
<feature type="domain" description="J" evidence="9">
    <location>
        <begin position="107"/>
        <end position="160"/>
    </location>
</feature>
<proteinExistence type="inferred from homology"/>
<accession>A0A127M6Z0</accession>
<dbReference type="EMBL" id="CP014544">
    <property type="protein sequence ID" value="AMO68965.1"/>
    <property type="molecule type" value="Genomic_DNA"/>
</dbReference>
<dbReference type="GO" id="GO:0016020">
    <property type="term" value="C:membrane"/>
    <property type="evidence" value="ECO:0007669"/>
    <property type="project" value="UniProtKB-SubCell"/>
</dbReference>
<dbReference type="PANTHER" id="PTHR12763:SF28">
    <property type="entry name" value="GEO10507P1-RELATED"/>
    <property type="match status" value="1"/>
</dbReference>
<evidence type="ECO:0000256" key="1">
    <source>
        <dbReference type="ARBA" id="ARBA00004167"/>
    </source>
</evidence>
<dbReference type="STRING" id="1470434.AZF00_11940"/>
<name>A0A127M6Z0_9GAMM</name>
<dbReference type="AlphaFoldDB" id="A0A127M6Z0"/>
<comment type="subcellular location">
    <subcellularLocation>
        <location evidence="1">Membrane</location>
        <topology evidence="1">Single-pass membrane protein</topology>
    </subcellularLocation>
</comment>
<evidence type="ECO:0000256" key="3">
    <source>
        <dbReference type="ARBA" id="ARBA00022989"/>
    </source>
</evidence>
<dbReference type="SUPFAM" id="SSF46565">
    <property type="entry name" value="Chaperone J-domain"/>
    <property type="match status" value="1"/>
</dbReference>
<dbReference type="RefSeq" id="WP_008249070.1">
    <property type="nucleotide sequence ID" value="NZ_CP014544.1"/>
</dbReference>
<sequence>MIIRLLFAVLVLYGLYRFVKTVQAKPANERRGYYTSLIIGLGAAALVLLSVTGRVHWIAGLVGGALPFVRQYILKHIYHRISGKTKGSAQDEQAPPQRPSSNMNQQQALNVLGLKPGASDEEIITAHRQLMQKFHPDRGGNDFLASQINDAKDVLLGKRGS</sequence>
<evidence type="ECO:0000256" key="4">
    <source>
        <dbReference type="ARBA" id="ARBA00023136"/>
    </source>
</evidence>
<dbReference type="PROSITE" id="PS50076">
    <property type="entry name" value="DNAJ_2"/>
    <property type="match status" value="1"/>
</dbReference>
<evidence type="ECO:0000256" key="6">
    <source>
        <dbReference type="ARBA" id="ARBA00038105"/>
    </source>
</evidence>
<feature type="region of interest" description="Disordered" evidence="7">
    <location>
        <begin position="85"/>
        <end position="107"/>
    </location>
</feature>
<keyword evidence="4 8" id="KW-0472">Membrane</keyword>
<dbReference type="Proteomes" id="UP000074119">
    <property type="component" value="Chromosome"/>
</dbReference>
<dbReference type="InterPro" id="IPR001623">
    <property type="entry name" value="DnaJ_domain"/>
</dbReference>
<evidence type="ECO:0000256" key="8">
    <source>
        <dbReference type="SAM" id="Phobius"/>
    </source>
</evidence>
<keyword evidence="2 8" id="KW-0812">Transmembrane</keyword>
<evidence type="ECO:0000256" key="5">
    <source>
        <dbReference type="ARBA" id="ARBA00023186"/>
    </source>
</evidence>
<organism evidence="10 11">
    <name type="scientific">Zhongshania aliphaticivorans</name>
    <dbReference type="NCBI Taxonomy" id="1470434"/>
    <lineage>
        <taxon>Bacteria</taxon>
        <taxon>Pseudomonadati</taxon>
        <taxon>Pseudomonadota</taxon>
        <taxon>Gammaproteobacteria</taxon>
        <taxon>Cellvibrionales</taxon>
        <taxon>Spongiibacteraceae</taxon>
        <taxon>Zhongshania</taxon>
    </lineage>
</organism>
<dbReference type="Pfam" id="PF00226">
    <property type="entry name" value="DnaJ"/>
    <property type="match status" value="1"/>
</dbReference>
<reference evidence="10 11" key="1">
    <citation type="submission" date="2015-12" db="EMBL/GenBank/DDBJ databases">
        <authorList>
            <person name="Shamseldin A."/>
            <person name="Moawad H."/>
            <person name="Abd El-Rahim W.M."/>
            <person name="Sadowsky M.J."/>
        </authorList>
    </citation>
    <scope>NUCLEOTIDE SEQUENCE [LARGE SCALE GENOMIC DNA]</scope>
    <source>
        <strain evidence="10 11">SM2</strain>
    </source>
</reference>
<evidence type="ECO:0000256" key="7">
    <source>
        <dbReference type="SAM" id="MobiDB-lite"/>
    </source>
</evidence>
<keyword evidence="3 8" id="KW-1133">Transmembrane helix</keyword>
<evidence type="ECO:0000313" key="11">
    <source>
        <dbReference type="Proteomes" id="UP000074119"/>
    </source>
</evidence>
<keyword evidence="5" id="KW-0143">Chaperone</keyword>
<dbReference type="SMART" id="SM00271">
    <property type="entry name" value="DnaJ"/>
    <property type="match status" value="1"/>
</dbReference>
<dbReference type="InterPro" id="IPR036869">
    <property type="entry name" value="J_dom_sf"/>
</dbReference>
<dbReference type="PANTHER" id="PTHR12763">
    <property type="match status" value="1"/>
</dbReference>
<evidence type="ECO:0000313" key="10">
    <source>
        <dbReference type="EMBL" id="AMO68965.1"/>
    </source>
</evidence>
<protein>
    <recommendedName>
        <fullName evidence="9">J domain-containing protein</fullName>
    </recommendedName>
</protein>